<keyword evidence="3" id="KW-0677">Repeat</keyword>
<dbReference type="SUPFAM" id="SSF51161">
    <property type="entry name" value="Trimeric LpxA-like enzymes"/>
    <property type="match status" value="1"/>
</dbReference>
<dbReference type="Gene3D" id="2.160.10.10">
    <property type="entry name" value="Hexapeptide repeat proteins"/>
    <property type="match status" value="1"/>
</dbReference>
<comment type="caution">
    <text evidence="4">The sequence shown here is derived from an EMBL/GenBank/DDBJ whole genome shotgun (WGS) entry which is preliminary data.</text>
</comment>
<dbReference type="InterPro" id="IPR051159">
    <property type="entry name" value="Hexapeptide_acetyltransf"/>
</dbReference>
<evidence type="ECO:0000313" key="6">
    <source>
        <dbReference type="Proteomes" id="UP001065549"/>
    </source>
</evidence>
<dbReference type="Proteomes" id="UP001065549">
    <property type="component" value="Unassembled WGS sequence"/>
</dbReference>
<evidence type="ECO:0000313" key="4">
    <source>
        <dbReference type="EMBL" id="MCU7376819.1"/>
    </source>
</evidence>
<name>A0A9J6QQU4_9FIRM</name>
<dbReference type="InterPro" id="IPR011004">
    <property type="entry name" value="Trimer_LpxA-like_sf"/>
</dbReference>
<protein>
    <recommendedName>
        <fullName evidence="7">Acetyltransferase</fullName>
    </recommendedName>
</protein>
<dbReference type="PROSITE" id="PS00101">
    <property type="entry name" value="HEXAPEP_TRANSFERASES"/>
    <property type="match status" value="1"/>
</dbReference>
<keyword evidence="2" id="KW-0808">Transferase</keyword>
<evidence type="ECO:0008006" key="7">
    <source>
        <dbReference type="Google" id="ProtNLM"/>
    </source>
</evidence>
<comment type="similarity">
    <text evidence="1">Belongs to the transferase hexapeptide repeat family.</text>
</comment>
<evidence type="ECO:0000313" key="5">
    <source>
        <dbReference type="EMBL" id="MCU7379368.1"/>
    </source>
</evidence>
<dbReference type="AlphaFoldDB" id="A0A9J6QQU4"/>
<proteinExistence type="inferred from homology"/>
<organism evidence="4 6">
    <name type="scientific">Hominibacterium faecale</name>
    <dbReference type="NCBI Taxonomy" id="2839743"/>
    <lineage>
        <taxon>Bacteria</taxon>
        <taxon>Bacillati</taxon>
        <taxon>Bacillota</taxon>
        <taxon>Clostridia</taxon>
        <taxon>Peptostreptococcales</taxon>
        <taxon>Anaerovoracaceae</taxon>
        <taxon>Hominibacterium</taxon>
    </lineage>
</organism>
<reference evidence="4" key="1">
    <citation type="submission" date="2022-09" db="EMBL/GenBank/DDBJ databases">
        <title>Culturomic study of gut microbiota in children with autism spectrum disorder.</title>
        <authorList>
            <person name="Efimov B.A."/>
            <person name="Chaplin A.V."/>
            <person name="Sokolova S.R."/>
            <person name="Pikina A.P."/>
            <person name="Korzhanova M."/>
            <person name="Belova V."/>
            <person name="Korostin D."/>
        </authorList>
    </citation>
    <scope>NUCLEOTIDE SEQUENCE</scope>
    <source>
        <strain evidence="4">ASD5510</strain>
    </source>
</reference>
<dbReference type="Pfam" id="PF00132">
    <property type="entry name" value="Hexapep"/>
    <property type="match status" value="1"/>
</dbReference>
<evidence type="ECO:0000256" key="3">
    <source>
        <dbReference type="ARBA" id="ARBA00022737"/>
    </source>
</evidence>
<dbReference type="PANTHER" id="PTHR23416">
    <property type="entry name" value="SIALIC ACID SYNTHASE-RELATED"/>
    <property type="match status" value="1"/>
</dbReference>
<dbReference type="EMBL" id="JAOSHN010000001">
    <property type="protein sequence ID" value="MCU7376819.1"/>
    <property type="molecule type" value="Genomic_DNA"/>
</dbReference>
<dbReference type="InterPro" id="IPR018357">
    <property type="entry name" value="Hexapep_transf_CS"/>
</dbReference>
<accession>A0A9J6QQU4</accession>
<dbReference type="InterPro" id="IPR001451">
    <property type="entry name" value="Hexapep"/>
</dbReference>
<evidence type="ECO:0000256" key="2">
    <source>
        <dbReference type="ARBA" id="ARBA00022679"/>
    </source>
</evidence>
<dbReference type="EMBL" id="JAOSHN010000005">
    <property type="protein sequence ID" value="MCU7379368.1"/>
    <property type="molecule type" value="Genomic_DNA"/>
</dbReference>
<evidence type="ECO:0000256" key="1">
    <source>
        <dbReference type="ARBA" id="ARBA00007274"/>
    </source>
</evidence>
<dbReference type="GO" id="GO:0008374">
    <property type="term" value="F:O-acyltransferase activity"/>
    <property type="evidence" value="ECO:0007669"/>
    <property type="project" value="TreeGrafter"/>
</dbReference>
<keyword evidence="6" id="KW-1185">Reference proteome</keyword>
<sequence>MRIKGSEVGEAAIITLKKGCKIGSGSTLLPGVTVGKNAVVGAGAVVTKDVPETSTVMGVPARVTEQGHG</sequence>
<dbReference type="PANTHER" id="PTHR23416:SF23">
    <property type="entry name" value="ACETYLTRANSFERASE C18B11.09C-RELATED"/>
    <property type="match status" value="1"/>
</dbReference>
<gene>
    <name evidence="4" type="ORF">OBO34_00435</name>
    <name evidence="5" type="ORF">OBO34_13530</name>
</gene>